<dbReference type="GO" id="GO:0003677">
    <property type="term" value="F:DNA binding"/>
    <property type="evidence" value="ECO:0007669"/>
    <property type="project" value="UniProtKB-KW"/>
</dbReference>
<dbReference type="PANTHER" id="PTHR43140:SF1">
    <property type="entry name" value="TYPE I RESTRICTION ENZYME ECOKI SPECIFICITY SUBUNIT"/>
    <property type="match status" value="1"/>
</dbReference>
<dbReference type="AlphaFoldDB" id="A0AAQ2HFG1"/>
<organism evidence="3 4">
    <name type="scientific">Cryobacterium shii</name>
    <dbReference type="NCBI Taxonomy" id="1259235"/>
    <lineage>
        <taxon>Bacteria</taxon>
        <taxon>Bacillati</taxon>
        <taxon>Actinomycetota</taxon>
        <taxon>Actinomycetes</taxon>
        <taxon>Micrococcales</taxon>
        <taxon>Microbacteriaceae</taxon>
        <taxon>Cryobacterium</taxon>
    </lineage>
</organism>
<gene>
    <name evidence="3" type="ORF">E3O49_10430</name>
</gene>
<comment type="caution">
    <text evidence="3">The sequence shown here is derived from an EMBL/GenBank/DDBJ whole genome shotgun (WGS) entry which is preliminary data.</text>
</comment>
<evidence type="ECO:0000313" key="4">
    <source>
        <dbReference type="Proteomes" id="UP000297403"/>
    </source>
</evidence>
<dbReference type="InterPro" id="IPR051212">
    <property type="entry name" value="Type-I_RE_S_subunit"/>
</dbReference>
<accession>A0AAQ2HFG1</accession>
<keyword evidence="4" id="KW-1185">Reference proteome</keyword>
<dbReference type="Proteomes" id="UP000297403">
    <property type="component" value="Unassembled WGS sequence"/>
</dbReference>
<dbReference type="GO" id="GO:0009307">
    <property type="term" value="P:DNA restriction-modification system"/>
    <property type="evidence" value="ECO:0007669"/>
    <property type="project" value="UniProtKB-KW"/>
</dbReference>
<dbReference type="RefSeq" id="WP_134451522.1">
    <property type="nucleotide sequence ID" value="NZ_SOFY01000056.1"/>
</dbReference>
<proteinExistence type="predicted"/>
<keyword evidence="1" id="KW-0680">Restriction system</keyword>
<dbReference type="Gene3D" id="3.90.220.20">
    <property type="entry name" value="DNA methylase specificity domains"/>
    <property type="match status" value="2"/>
</dbReference>
<evidence type="ECO:0000256" key="1">
    <source>
        <dbReference type="ARBA" id="ARBA00022747"/>
    </source>
</evidence>
<evidence type="ECO:0008006" key="5">
    <source>
        <dbReference type="Google" id="ProtNLM"/>
    </source>
</evidence>
<dbReference type="SUPFAM" id="SSF116734">
    <property type="entry name" value="DNA methylase specificity domain"/>
    <property type="match status" value="2"/>
</dbReference>
<dbReference type="CDD" id="cd16961">
    <property type="entry name" value="RMtype1_S_TRD-CR_like"/>
    <property type="match status" value="1"/>
</dbReference>
<reference evidence="3 4" key="1">
    <citation type="submission" date="2019-03" db="EMBL/GenBank/DDBJ databases">
        <title>Genomics of glacier-inhabiting Cryobacterium strains.</title>
        <authorList>
            <person name="Liu Q."/>
            <person name="Xin Y.-H."/>
        </authorList>
    </citation>
    <scope>NUCLEOTIDE SEQUENCE [LARGE SCALE GENOMIC DNA]</scope>
    <source>
        <strain evidence="4">TMT1-22</strain>
    </source>
</reference>
<name>A0AAQ2HFG1_9MICO</name>
<keyword evidence="2" id="KW-0238">DNA-binding</keyword>
<protein>
    <recommendedName>
        <fullName evidence="5">Restriction endonuclease subunit S</fullName>
    </recommendedName>
</protein>
<evidence type="ECO:0000256" key="2">
    <source>
        <dbReference type="ARBA" id="ARBA00023125"/>
    </source>
</evidence>
<dbReference type="InterPro" id="IPR044946">
    <property type="entry name" value="Restrct_endonuc_typeI_TRD_sf"/>
</dbReference>
<evidence type="ECO:0000313" key="3">
    <source>
        <dbReference type="EMBL" id="TFC45920.1"/>
    </source>
</evidence>
<sequence length="373" mass="40730">MAPIGSLVVERSEKVSATDFPALSVGKRGVTPQLEGVAKTQTDGDRKLVRAGDLVINSRSDRRGAAGLARQDGSVSLVYSVMTPKPGVLLAEYGHHLLRSTAFQEEFFRWGTGIVDDLWSTNFTRMSRIHIPLPPPGVQRSIADHLDQVDAMIGKLDDLTEQLTAHRRTNLVTLGRQLVAPGERTRVGLLLTKQSLDARPGDGVVTAFRDGQVTLRSRRREEGFTMSFIEAGYQGVEPGDFVFHGLDGFAGAVGVSEDRGKVSPVYHVCNATPLASERFMAWALRALAANGFLEAYASSVRQRSVDFRNWTTFAGLPITYLPLDEQQRIANHLDEVFGKINAMLASVAKLKELLVERSSAFITAVVTGKKEVA</sequence>
<dbReference type="EMBL" id="SOFY01000056">
    <property type="protein sequence ID" value="TFC45920.1"/>
    <property type="molecule type" value="Genomic_DNA"/>
</dbReference>
<dbReference type="PANTHER" id="PTHR43140">
    <property type="entry name" value="TYPE-1 RESTRICTION ENZYME ECOKI SPECIFICITY PROTEIN"/>
    <property type="match status" value="1"/>
</dbReference>